<dbReference type="FunFam" id="3.40.605.10:FF:000026">
    <property type="entry name" value="Aldehyde dehydrogenase, putative"/>
    <property type="match status" value="1"/>
</dbReference>
<dbReference type="GeneTree" id="ENSGT00940000168475"/>
<dbReference type="SUPFAM" id="SSF53720">
    <property type="entry name" value="ALDH-like"/>
    <property type="match status" value="1"/>
</dbReference>
<sequence>RVLLIITIMDKIPPAIPNLEIKYTKLFINNEFVDSKDGSTFPTENPATGKEICRVSEAKAADIDAAVAAARKAFQPGSPWRKTEPKQRGILLNKLADLMQRDLHYLASLESLDAGKLYSSCYALEIQACIDVIRYFAGWADKDHGSTLPMDDGFFAYTRHEPVGVCGGIIPWNFPLTMFSWKLAPCIAMGNVLVMKPAELTPLTALYLGSLIKEAGFPPGVVNVVPGYGKTAGSALSRHMDVDKIAFTGSALVGRQIQKDSAETNLKRVTLELGGKSPNIVFADANLDYAVEMAHIAVFSNSGQICCAGTRTYVQEDIYDTFVKKSVERAKKGNIGSPSSLTTEYGPQISKLQKDKILKYLEGGVKEGCKIECGGVQVEGNNGHYIQPTVITGLTDEMTVTKEEIFGPVQQIYKFKDVSEVLKKANNTRYGLAAAVFTNDLNKAMTISNGVEAGTVWVNCYYKMGPTLPFGGYKESGFGRELGQYALHEYTEVKTVAMKINAPGL</sequence>
<dbReference type="InterPro" id="IPR016161">
    <property type="entry name" value="Ald_DH/histidinol_DH"/>
</dbReference>
<dbReference type="Ensembl" id="ENSCSAVT00000002302.1">
    <property type="protein sequence ID" value="ENSCSAVP00000002264.1"/>
    <property type="gene ID" value="ENSCSAVG00000001325.1"/>
</dbReference>
<organism evidence="6 7">
    <name type="scientific">Ciona savignyi</name>
    <name type="common">Pacific transparent sea squirt</name>
    <dbReference type="NCBI Taxonomy" id="51511"/>
    <lineage>
        <taxon>Eukaryota</taxon>
        <taxon>Metazoa</taxon>
        <taxon>Chordata</taxon>
        <taxon>Tunicata</taxon>
        <taxon>Ascidiacea</taxon>
        <taxon>Phlebobranchia</taxon>
        <taxon>Cionidae</taxon>
        <taxon>Ciona</taxon>
    </lineage>
</organism>
<proteinExistence type="inferred from homology"/>
<dbReference type="InParanoid" id="H2YAB6"/>
<dbReference type="FunFam" id="3.40.605.10:FF:000050">
    <property type="entry name" value="Aldehyde dehydrogenase, mitochondrial"/>
    <property type="match status" value="1"/>
</dbReference>
<evidence type="ECO:0000256" key="4">
    <source>
        <dbReference type="RuleBase" id="RU003345"/>
    </source>
</evidence>
<dbReference type="Proteomes" id="UP000007875">
    <property type="component" value="Unassembled WGS sequence"/>
</dbReference>
<dbReference type="PANTHER" id="PTHR11699">
    <property type="entry name" value="ALDEHYDE DEHYDROGENASE-RELATED"/>
    <property type="match status" value="1"/>
</dbReference>
<comment type="similarity">
    <text evidence="1 4">Belongs to the aldehyde dehydrogenase family.</text>
</comment>
<evidence type="ECO:0000259" key="5">
    <source>
        <dbReference type="Pfam" id="PF00171"/>
    </source>
</evidence>
<name>H2YAB6_CIOSA</name>
<keyword evidence="2 4" id="KW-0560">Oxidoreductase</keyword>
<reference evidence="6" key="3">
    <citation type="submission" date="2025-09" db="UniProtKB">
        <authorList>
            <consortium name="Ensembl"/>
        </authorList>
    </citation>
    <scope>IDENTIFICATION</scope>
</reference>
<dbReference type="Gene3D" id="3.40.605.10">
    <property type="entry name" value="Aldehyde Dehydrogenase, Chain A, domain 1"/>
    <property type="match status" value="1"/>
</dbReference>
<dbReference type="Pfam" id="PF00171">
    <property type="entry name" value="Aldedh"/>
    <property type="match status" value="1"/>
</dbReference>
<evidence type="ECO:0000256" key="1">
    <source>
        <dbReference type="ARBA" id="ARBA00009986"/>
    </source>
</evidence>
<evidence type="ECO:0000256" key="2">
    <source>
        <dbReference type="ARBA" id="ARBA00023002"/>
    </source>
</evidence>
<dbReference type="FunCoup" id="H2YAB6">
    <property type="interactions" value="1"/>
</dbReference>
<keyword evidence="7" id="KW-1185">Reference proteome</keyword>
<dbReference type="AlphaFoldDB" id="H2YAB6"/>
<accession>H2YAB6</accession>
<dbReference type="InterPro" id="IPR016163">
    <property type="entry name" value="Ald_DH_C"/>
</dbReference>
<dbReference type="OMA" id="VMGNMGQ"/>
<dbReference type="GO" id="GO:0016620">
    <property type="term" value="F:oxidoreductase activity, acting on the aldehyde or oxo group of donors, NAD or NADP as acceptor"/>
    <property type="evidence" value="ECO:0007669"/>
    <property type="project" value="InterPro"/>
</dbReference>
<dbReference type="FunFam" id="3.40.309.10:FF:000001">
    <property type="entry name" value="Mitochondrial aldehyde dehydrogenase 2"/>
    <property type="match status" value="1"/>
</dbReference>
<dbReference type="InterPro" id="IPR016162">
    <property type="entry name" value="Ald_DH_N"/>
</dbReference>
<feature type="domain" description="Aldehyde dehydrogenase" evidence="5">
    <location>
        <begin position="32"/>
        <end position="496"/>
    </location>
</feature>
<reference evidence="6" key="2">
    <citation type="submission" date="2025-08" db="UniProtKB">
        <authorList>
            <consortium name="Ensembl"/>
        </authorList>
    </citation>
    <scope>IDENTIFICATION</scope>
</reference>
<dbReference type="InterPro" id="IPR029510">
    <property type="entry name" value="Ald_DH_CS_GLU"/>
</dbReference>
<dbReference type="eggNOG" id="KOG2450">
    <property type="taxonomic scope" value="Eukaryota"/>
</dbReference>
<reference evidence="7" key="1">
    <citation type="submission" date="2003-08" db="EMBL/GenBank/DDBJ databases">
        <authorList>
            <person name="Birren B."/>
            <person name="Nusbaum C."/>
            <person name="Abebe A."/>
            <person name="Abouelleil A."/>
            <person name="Adekoya E."/>
            <person name="Ait-zahra M."/>
            <person name="Allen N."/>
            <person name="Allen T."/>
            <person name="An P."/>
            <person name="Anderson M."/>
            <person name="Anderson S."/>
            <person name="Arachchi H."/>
            <person name="Armbruster J."/>
            <person name="Bachantsang P."/>
            <person name="Baldwin J."/>
            <person name="Barry A."/>
            <person name="Bayul T."/>
            <person name="Blitshsteyn B."/>
            <person name="Bloom T."/>
            <person name="Blye J."/>
            <person name="Boguslavskiy L."/>
            <person name="Borowsky M."/>
            <person name="Boukhgalter B."/>
            <person name="Brunache A."/>
            <person name="Butler J."/>
            <person name="Calixte N."/>
            <person name="Calvo S."/>
            <person name="Camarata J."/>
            <person name="Campo K."/>
            <person name="Chang J."/>
            <person name="Cheshatsang Y."/>
            <person name="Citroen M."/>
            <person name="Collymore A."/>
            <person name="Considine T."/>
            <person name="Cook A."/>
            <person name="Cooke P."/>
            <person name="Corum B."/>
            <person name="Cuomo C."/>
            <person name="David R."/>
            <person name="Dawoe T."/>
            <person name="Degray S."/>
            <person name="Dodge S."/>
            <person name="Dooley K."/>
            <person name="Dorje P."/>
            <person name="Dorjee K."/>
            <person name="Dorris L."/>
            <person name="Duffey N."/>
            <person name="Dupes A."/>
            <person name="Elkins T."/>
            <person name="Engels R."/>
            <person name="Erickson J."/>
            <person name="Farina A."/>
            <person name="Faro S."/>
            <person name="Ferreira P."/>
            <person name="Fischer H."/>
            <person name="Fitzgerald M."/>
            <person name="Foley K."/>
            <person name="Gage D."/>
            <person name="Galagan J."/>
            <person name="Gearin G."/>
            <person name="Gnerre S."/>
            <person name="Gnirke A."/>
            <person name="Goyette A."/>
            <person name="Graham J."/>
            <person name="Grandbois E."/>
            <person name="Gyaltsen K."/>
            <person name="Hafez N."/>
            <person name="Hagopian D."/>
            <person name="Hagos B."/>
            <person name="Hall J."/>
            <person name="Hatcher B."/>
            <person name="Heller A."/>
            <person name="Higgins H."/>
            <person name="Honan T."/>
            <person name="Horn A."/>
            <person name="Houde N."/>
            <person name="Hughes L."/>
            <person name="Hulme W."/>
            <person name="Husby E."/>
            <person name="Iliev I."/>
            <person name="Jaffe D."/>
            <person name="Jones C."/>
            <person name="Kamal M."/>
            <person name="Kamat A."/>
            <person name="Kamvysselis M."/>
            <person name="Karlsson E."/>
            <person name="Kells C."/>
            <person name="Kieu A."/>
            <person name="Kisner P."/>
            <person name="Kodira C."/>
            <person name="Kulbokas E."/>
            <person name="Labutti K."/>
            <person name="Lama D."/>
            <person name="Landers T."/>
            <person name="Leger J."/>
            <person name="Levine S."/>
            <person name="Lewis D."/>
            <person name="Lewis T."/>
            <person name="Lindblad-toh K."/>
            <person name="Liu X."/>
            <person name="Lokyitsang T."/>
            <person name="Lokyitsang Y."/>
            <person name="Lucien O."/>
            <person name="Lui A."/>
            <person name="Ma L.J."/>
            <person name="Mabbitt R."/>
            <person name="Macdonald J."/>
            <person name="Maclean C."/>
            <person name="Major J."/>
            <person name="Manning J."/>
            <person name="Marabella R."/>
            <person name="Maru K."/>
            <person name="Matthews C."/>
            <person name="Mauceli E."/>
            <person name="Mccarthy M."/>
            <person name="Mcdonough S."/>
            <person name="Mcghee T."/>
            <person name="Meldrim J."/>
            <person name="Meneus L."/>
            <person name="Mesirov J."/>
            <person name="Mihalev A."/>
            <person name="Mihova T."/>
            <person name="Mikkelsen T."/>
            <person name="Mlenga V."/>
            <person name="Moru K."/>
            <person name="Mozes J."/>
            <person name="Mulrain L."/>
            <person name="Munson G."/>
            <person name="Naylor J."/>
            <person name="Newes C."/>
            <person name="Nguyen C."/>
            <person name="Nguyen N."/>
            <person name="Nguyen T."/>
            <person name="Nicol R."/>
            <person name="Nielsen C."/>
            <person name="Nizzari M."/>
            <person name="Norbu C."/>
            <person name="Norbu N."/>
            <person name="O'donnell P."/>
            <person name="Okoawo O."/>
            <person name="O'leary S."/>
            <person name="Omotosho B."/>
            <person name="O'neill K."/>
            <person name="Osman S."/>
            <person name="Parker S."/>
            <person name="Perrin D."/>
            <person name="Phunkhang P."/>
            <person name="Piqani B."/>
            <person name="Purcell S."/>
            <person name="Rachupka T."/>
            <person name="Ramasamy U."/>
            <person name="Rameau R."/>
            <person name="Ray V."/>
            <person name="Raymond C."/>
            <person name="Retta R."/>
            <person name="Richardson S."/>
            <person name="Rise C."/>
            <person name="Rodriguez J."/>
            <person name="Rogers J."/>
            <person name="Rogov P."/>
            <person name="Rutman M."/>
            <person name="Schupbach R."/>
            <person name="Seaman C."/>
            <person name="Settipalli S."/>
            <person name="Sharpe T."/>
            <person name="Sheridan J."/>
            <person name="Sherpa N."/>
            <person name="Shi J."/>
            <person name="Smirnov S."/>
            <person name="Smith C."/>
            <person name="Sougnez C."/>
            <person name="Spencer B."/>
            <person name="Stalker J."/>
            <person name="Stange-thomann N."/>
            <person name="Stavropoulos S."/>
            <person name="Stetson K."/>
            <person name="Stone C."/>
            <person name="Stone S."/>
            <person name="Stubbs M."/>
            <person name="Talamas J."/>
            <person name="Tchuinga P."/>
            <person name="Tenzing P."/>
            <person name="Tesfaye S."/>
            <person name="Theodore J."/>
            <person name="Thoulutsang Y."/>
            <person name="Topham K."/>
            <person name="Towey S."/>
            <person name="Tsamla T."/>
            <person name="Tsomo N."/>
            <person name="Vallee D."/>
            <person name="Vassiliev H."/>
            <person name="Venkataraman V."/>
            <person name="Vinson J."/>
            <person name="Vo A."/>
            <person name="Wade C."/>
            <person name="Wang S."/>
            <person name="Wangchuk T."/>
            <person name="Wangdi T."/>
            <person name="Whittaker C."/>
            <person name="Wilkinson J."/>
            <person name="Wu Y."/>
            <person name="Wyman D."/>
            <person name="Yadav S."/>
            <person name="Yang S."/>
            <person name="Yang X."/>
            <person name="Yeager S."/>
            <person name="Yee E."/>
            <person name="Young G."/>
            <person name="Zainoun J."/>
            <person name="Zembeck L."/>
            <person name="Zimmer A."/>
            <person name="Zody M."/>
            <person name="Lander E."/>
        </authorList>
    </citation>
    <scope>NUCLEOTIDE SEQUENCE [LARGE SCALE GENOMIC DNA]</scope>
</reference>
<protein>
    <recommendedName>
        <fullName evidence="5">Aldehyde dehydrogenase domain-containing protein</fullName>
    </recommendedName>
</protein>
<evidence type="ECO:0000313" key="6">
    <source>
        <dbReference type="Ensembl" id="ENSCSAVP00000002264.1"/>
    </source>
</evidence>
<evidence type="ECO:0000256" key="3">
    <source>
        <dbReference type="PROSITE-ProRule" id="PRU10007"/>
    </source>
</evidence>
<feature type="active site" evidence="3">
    <location>
        <position position="272"/>
    </location>
</feature>
<dbReference type="InterPro" id="IPR015590">
    <property type="entry name" value="Aldehyde_DH_dom"/>
</dbReference>
<dbReference type="InterPro" id="IPR016160">
    <property type="entry name" value="Ald_DH_CS_CYS"/>
</dbReference>
<dbReference type="STRING" id="51511.ENSCSAVP00000002264"/>
<dbReference type="PROSITE" id="PS00070">
    <property type="entry name" value="ALDEHYDE_DEHYDR_CYS"/>
    <property type="match status" value="1"/>
</dbReference>
<dbReference type="HOGENOM" id="CLU_005391_0_2_1"/>
<dbReference type="Gene3D" id="3.40.309.10">
    <property type="entry name" value="Aldehyde Dehydrogenase, Chain A, domain 2"/>
    <property type="match status" value="1"/>
</dbReference>
<evidence type="ECO:0000313" key="7">
    <source>
        <dbReference type="Proteomes" id="UP000007875"/>
    </source>
</evidence>
<dbReference type="PROSITE" id="PS00687">
    <property type="entry name" value="ALDEHYDE_DEHYDR_GLU"/>
    <property type="match status" value="1"/>
</dbReference>